<feature type="region of interest" description="Disordered" evidence="1">
    <location>
        <begin position="420"/>
        <end position="454"/>
    </location>
</feature>
<dbReference type="AlphaFoldDB" id="J4GTW1"/>
<evidence type="ECO:0000313" key="3">
    <source>
        <dbReference type="Proteomes" id="UP000006352"/>
    </source>
</evidence>
<sequence length="544" mass="59497">MAIFDSNGAQPTGQGLVQSENPTFPSRSAVVSTDSPPSTPPRGRPSSRYPTSLARDPGRVPLHRRGTSKTYERLEDLLREAGYKETRIFTPEAERRETQLDECRKSSMREGVDSVMGYLASWMPGAGRSEHFPNPRTGPQAQLSPPGDDTLFWSLPPSPLSHKRHLNRPARTPSPLSPSASSATIASLQSHLTSSSDGRTVSYRHSARQPYPHSLRPQASASGNLRTYAQVSAAQGYLRHMASAPNMAKRRPSTRDSSALRTDAQWSNGQTPVPALPARWLESVTKAVAGSGLPGAHIGQPQRPNSLRRYPSSRALHTRDSRFTLSGEPTRPNHGVIQRTSGAPLTLTSCLVRAEVAPGAVSTARVVCRSAPTSRSSSRVGHRAAYGHVKPASRKAQRRSGGVPSLASTCVENDTWHTHWVNGQRVPVPPSGRDDEQAEDEYEDDEDDDDNDGELDFARLLVPPKRQYSIQSLRRHLHQSRNPVLSEAWDDDNGFGSRGHSRRCSMDEGDSHGWEAMGIPGFRSAPAKRRRGIPGGWSNITTRS</sequence>
<evidence type="ECO:0000313" key="2">
    <source>
        <dbReference type="EMBL" id="CCM04735.1"/>
    </source>
</evidence>
<feature type="compositionally biased region" description="Polar residues" evidence="1">
    <location>
        <begin position="189"/>
        <end position="199"/>
    </location>
</feature>
<feature type="compositionally biased region" description="Polar residues" evidence="1">
    <location>
        <begin position="7"/>
        <end position="31"/>
    </location>
</feature>
<dbReference type="OrthoDB" id="2536714at2759"/>
<keyword evidence="3" id="KW-1185">Reference proteome</keyword>
<feature type="region of interest" description="Disordered" evidence="1">
    <location>
        <begin position="129"/>
        <end position="223"/>
    </location>
</feature>
<reference evidence="2 3" key="1">
    <citation type="journal article" date="2012" name="Appl. Environ. Microbiol.">
        <title>Short-read sequencing for genomic analysis of the brown rot fungus Fibroporia radiculosa.</title>
        <authorList>
            <person name="Tang J.D."/>
            <person name="Perkins A.D."/>
            <person name="Sonstegard T.S."/>
            <person name="Schroeder S.G."/>
            <person name="Burgess S.C."/>
            <person name="Diehl S.V."/>
        </authorList>
    </citation>
    <scope>NUCLEOTIDE SEQUENCE [LARGE SCALE GENOMIC DNA]</scope>
    <source>
        <strain evidence="2 3">TFFH 294</strain>
    </source>
</reference>
<dbReference type="HOGENOM" id="CLU_027666_0_0_1"/>
<gene>
    <name evidence="2" type="ORF">FIBRA_06923</name>
</gene>
<dbReference type="InParanoid" id="J4GTW1"/>
<name>J4GTW1_9APHY</name>
<proteinExistence type="predicted"/>
<dbReference type="RefSeq" id="XP_012184018.1">
    <property type="nucleotide sequence ID" value="XM_012328628.1"/>
</dbReference>
<dbReference type="Proteomes" id="UP000006352">
    <property type="component" value="Unassembled WGS sequence"/>
</dbReference>
<feature type="compositionally biased region" description="Acidic residues" evidence="1">
    <location>
        <begin position="436"/>
        <end position="454"/>
    </location>
</feature>
<accession>J4GTW1</accession>
<feature type="region of interest" description="Disordered" evidence="1">
    <location>
        <begin position="372"/>
        <end position="405"/>
    </location>
</feature>
<dbReference type="GeneID" id="24099646"/>
<evidence type="ECO:0000256" key="1">
    <source>
        <dbReference type="SAM" id="MobiDB-lite"/>
    </source>
</evidence>
<feature type="compositionally biased region" description="Polar residues" evidence="1">
    <location>
        <begin position="255"/>
        <end position="271"/>
    </location>
</feature>
<feature type="region of interest" description="Disordered" evidence="1">
    <location>
        <begin position="292"/>
        <end position="340"/>
    </location>
</feature>
<feature type="region of interest" description="Disordered" evidence="1">
    <location>
        <begin position="493"/>
        <end position="544"/>
    </location>
</feature>
<feature type="region of interest" description="Disordered" evidence="1">
    <location>
        <begin position="242"/>
        <end position="274"/>
    </location>
</feature>
<dbReference type="EMBL" id="HE797166">
    <property type="protein sequence ID" value="CCM04735.1"/>
    <property type="molecule type" value="Genomic_DNA"/>
</dbReference>
<feature type="compositionally biased region" description="Basic and acidic residues" evidence="1">
    <location>
        <begin position="504"/>
        <end position="513"/>
    </location>
</feature>
<feature type="compositionally biased region" description="Low complexity" evidence="1">
    <location>
        <begin position="169"/>
        <end position="188"/>
    </location>
</feature>
<protein>
    <submittedName>
        <fullName evidence="2">Uncharacterized protein</fullName>
    </submittedName>
</protein>
<organism evidence="2 3">
    <name type="scientific">Fibroporia radiculosa</name>
    <dbReference type="NCBI Taxonomy" id="599839"/>
    <lineage>
        <taxon>Eukaryota</taxon>
        <taxon>Fungi</taxon>
        <taxon>Dikarya</taxon>
        <taxon>Basidiomycota</taxon>
        <taxon>Agaricomycotina</taxon>
        <taxon>Agaricomycetes</taxon>
        <taxon>Polyporales</taxon>
        <taxon>Fibroporiaceae</taxon>
        <taxon>Fibroporia</taxon>
    </lineage>
</organism>
<feature type="region of interest" description="Disordered" evidence="1">
    <location>
        <begin position="1"/>
        <end position="72"/>
    </location>
</feature>